<organism evidence="1 2">
    <name type="scientific">Megaselia scalaris</name>
    <name type="common">Humpbacked fly</name>
    <name type="synonym">Phora scalaris</name>
    <dbReference type="NCBI Taxonomy" id="36166"/>
    <lineage>
        <taxon>Eukaryota</taxon>
        <taxon>Metazoa</taxon>
        <taxon>Ecdysozoa</taxon>
        <taxon>Arthropoda</taxon>
        <taxon>Hexapoda</taxon>
        <taxon>Insecta</taxon>
        <taxon>Pterygota</taxon>
        <taxon>Neoptera</taxon>
        <taxon>Endopterygota</taxon>
        <taxon>Diptera</taxon>
        <taxon>Brachycera</taxon>
        <taxon>Muscomorpha</taxon>
        <taxon>Platypezoidea</taxon>
        <taxon>Phoridae</taxon>
        <taxon>Megaseliini</taxon>
        <taxon>Megaselia</taxon>
    </lineage>
</organism>
<evidence type="ECO:0000313" key="2">
    <source>
        <dbReference type="Proteomes" id="UP000015102"/>
    </source>
</evidence>
<keyword evidence="2" id="KW-1185">Reference proteome</keyword>
<accession>T1GSX0</accession>
<dbReference type="EMBL" id="CAQQ02150848">
    <property type="status" value="NOT_ANNOTATED_CDS"/>
    <property type="molecule type" value="Genomic_DNA"/>
</dbReference>
<proteinExistence type="predicted"/>
<dbReference type="AlphaFoldDB" id="T1GSX0"/>
<protein>
    <submittedName>
        <fullName evidence="1">Uncharacterized protein</fullName>
    </submittedName>
</protein>
<reference evidence="2" key="1">
    <citation type="submission" date="2013-02" db="EMBL/GenBank/DDBJ databases">
        <authorList>
            <person name="Hughes D."/>
        </authorList>
    </citation>
    <scope>NUCLEOTIDE SEQUENCE</scope>
    <source>
        <strain>Durham</strain>
        <strain evidence="2">NC isolate 2 -- Noor lab</strain>
    </source>
</reference>
<reference evidence="1" key="2">
    <citation type="submission" date="2015-06" db="UniProtKB">
        <authorList>
            <consortium name="EnsemblMetazoa"/>
        </authorList>
    </citation>
    <scope>IDENTIFICATION</scope>
</reference>
<dbReference type="EnsemblMetazoa" id="MESCA006782-RA">
    <property type="protein sequence ID" value="MESCA006782-PA"/>
    <property type="gene ID" value="MESCA006782"/>
</dbReference>
<evidence type="ECO:0000313" key="1">
    <source>
        <dbReference type="EnsemblMetazoa" id="MESCA006782-PA"/>
    </source>
</evidence>
<dbReference type="Proteomes" id="UP000015102">
    <property type="component" value="Unassembled WGS sequence"/>
</dbReference>
<dbReference type="HOGENOM" id="CLU_2040733_0_0_1"/>
<sequence length="121" mass="14148">MKSARIKTNENILTNQKKVLAYADDIDIIGRAKRERHHIRGQAKNHALQQLSIWLEQTNTFKTNISENQNEALPPANYASFTLWGILPRIFYSKEDNQFTSHSIQFNILLLYFKTLDRNTN</sequence>
<name>T1GSX0_MEGSC</name>
<dbReference type="EMBL" id="CAQQ02150849">
    <property type="status" value="NOT_ANNOTATED_CDS"/>
    <property type="molecule type" value="Genomic_DNA"/>
</dbReference>